<reference evidence="2" key="1">
    <citation type="submission" date="2023-02" db="EMBL/GenBank/DDBJ databases">
        <title>Kitasatospora phosalacinea NBRC 14627.</title>
        <authorList>
            <person name="Ichikawa N."/>
            <person name="Sato H."/>
            <person name="Tonouchi N."/>
        </authorList>
    </citation>
    <scope>NUCLEOTIDE SEQUENCE</scope>
    <source>
        <strain evidence="2">NBRC 14627</strain>
    </source>
</reference>
<proteinExistence type="predicted"/>
<evidence type="ECO:0000256" key="1">
    <source>
        <dbReference type="SAM" id="MobiDB-lite"/>
    </source>
</evidence>
<dbReference type="AlphaFoldDB" id="A0A9W6Q3L6"/>
<name>A0A9W6Q3L6_9ACTN</name>
<comment type="caution">
    <text evidence="2">The sequence shown here is derived from an EMBL/GenBank/DDBJ whole genome shotgun (WGS) entry which is preliminary data.</text>
</comment>
<accession>A0A9W6Q3L6</accession>
<evidence type="ECO:0000313" key="2">
    <source>
        <dbReference type="EMBL" id="GLW68171.1"/>
    </source>
</evidence>
<feature type="compositionally biased region" description="Gly residues" evidence="1">
    <location>
        <begin position="50"/>
        <end position="67"/>
    </location>
</feature>
<organism evidence="2 3">
    <name type="scientific">Kitasatospora phosalacinea</name>
    <dbReference type="NCBI Taxonomy" id="2065"/>
    <lineage>
        <taxon>Bacteria</taxon>
        <taxon>Bacillati</taxon>
        <taxon>Actinomycetota</taxon>
        <taxon>Actinomycetes</taxon>
        <taxon>Kitasatosporales</taxon>
        <taxon>Streptomycetaceae</taxon>
        <taxon>Kitasatospora</taxon>
    </lineage>
</organism>
<sequence length="124" mass="12087">MQGGAPVVRRVEHAEVDLAHHTVDDGVEQVVLGGEVVVQRGTADRELGGEAAGGEGGQALGVDQGEGGGDDAVPAEQGGAGSGDLRLLGCGPVGYGPLSQVPPGAGRVLLRCSSASGRGGLQSP</sequence>
<dbReference type="Proteomes" id="UP001165041">
    <property type="component" value="Unassembled WGS sequence"/>
</dbReference>
<evidence type="ECO:0000313" key="3">
    <source>
        <dbReference type="Proteomes" id="UP001165041"/>
    </source>
</evidence>
<gene>
    <name evidence="2" type="ORF">Kpho02_04700</name>
</gene>
<protein>
    <submittedName>
        <fullName evidence="2">Uncharacterized protein</fullName>
    </submittedName>
</protein>
<dbReference type="EMBL" id="BSSA01000001">
    <property type="protein sequence ID" value="GLW68171.1"/>
    <property type="molecule type" value="Genomic_DNA"/>
</dbReference>
<feature type="region of interest" description="Disordered" evidence="1">
    <location>
        <begin position="42"/>
        <end position="86"/>
    </location>
</feature>